<feature type="domain" description="F-box" evidence="1">
    <location>
        <begin position="66"/>
        <end position="111"/>
    </location>
</feature>
<organism evidence="2">
    <name type="scientific">Physcomitrium patens</name>
    <name type="common">Spreading-leaved earth moss</name>
    <name type="synonym">Physcomitrella patens</name>
    <dbReference type="NCBI Taxonomy" id="3218"/>
    <lineage>
        <taxon>Eukaryota</taxon>
        <taxon>Viridiplantae</taxon>
        <taxon>Streptophyta</taxon>
        <taxon>Embryophyta</taxon>
        <taxon>Bryophyta</taxon>
        <taxon>Bryophytina</taxon>
        <taxon>Bryopsida</taxon>
        <taxon>Funariidae</taxon>
        <taxon>Funariales</taxon>
        <taxon>Funariaceae</taxon>
        <taxon>Physcomitrium</taxon>
    </lineage>
</organism>
<evidence type="ECO:0000259" key="1">
    <source>
        <dbReference type="PROSITE" id="PS50181"/>
    </source>
</evidence>
<dbReference type="EMBL" id="ABEU02000023">
    <property type="protein sequence ID" value="PNR29238.1"/>
    <property type="molecule type" value="Genomic_DNA"/>
</dbReference>
<accession>A0A2K1IIY6</accession>
<dbReference type="InterPro" id="IPR001810">
    <property type="entry name" value="F-box_dom"/>
</dbReference>
<keyword evidence="4" id="KW-1185">Reference proteome</keyword>
<dbReference type="InterPro" id="IPR015915">
    <property type="entry name" value="Kelch-typ_b-propeller"/>
</dbReference>
<reference evidence="3" key="3">
    <citation type="submission" date="2020-12" db="UniProtKB">
        <authorList>
            <consortium name="EnsemblPlants"/>
        </authorList>
    </citation>
    <scope>IDENTIFICATION</scope>
</reference>
<proteinExistence type="predicted"/>
<dbReference type="AlphaFoldDB" id="A0A2K1IIY6"/>
<dbReference type="Proteomes" id="UP000006727">
    <property type="component" value="Chromosome 23"/>
</dbReference>
<dbReference type="EnsemblPlants" id="Pp3c23_11450V3.1">
    <property type="protein sequence ID" value="PAC:32949305.CDS.1"/>
    <property type="gene ID" value="Pp3c23_11450"/>
</dbReference>
<dbReference type="SUPFAM" id="SSF81383">
    <property type="entry name" value="F-box domain"/>
    <property type="match status" value="1"/>
</dbReference>
<name>A0A2K1IIY6_PHYPA</name>
<protein>
    <recommendedName>
        <fullName evidence="1">F-box domain-containing protein</fullName>
    </recommendedName>
</protein>
<dbReference type="PANTHER" id="PTHR31672:SF2">
    <property type="entry name" value="F-BOX DOMAIN-CONTAINING PROTEIN"/>
    <property type="match status" value="1"/>
</dbReference>
<gene>
    <name evidence="3" type="primary">LOC112276231</name>
    <name evidence="2" type="ORF">PHYPA_027930</name>
</gene>
<dbReference type="GO" id="GO:0031146">
    <property type="term" value="P:SCF-dependent proteasomal ubiquitin-dependent protein catabolic process"/>
    <property type="evidence" value="ECO:0000318"/>
    <property type="project" value="GO_Central"/>
</dbReference>
<dbReference type="PANTHER" id="PTHR31672">
    <property type="entry name" value="BNACNNG10540D PROTEIN"/>
    <property type="match status" value="1"/>
</dbReference>
<evidence type="ECO:0000313" key="2">
    <source>
        <dbReference type="EMBL" id="PNR29238.1"/>
    </source>
</evidence>
<dbReference type="Gramene" id="Pp3c23_11450V3.2">
    <property type="protein sequence ID" value="PAC:32949306.CDS.1"/>
    <property type="gene ID" value="Pp3c23_11450"/>
</dbReference>
<evidence type="ECO:0000313" key="4">
    <source>
        <dbReference type="Proteomes" id="UP000006727"/>
    </source>
</evidence>
<dbReference type="SMART" id="SM00256">
    <property type="entry name" value="FBOX"/>
    <property type="match status" value="1"/>
</dbReference>
<sequence length="463" mass="52437">MSRQVRHFQPRLSRFRKSELIAEGHRVAKLPGQCTWMSSPKNSEAALEPEAKRRKLSLKGAMSLDPALWRLLPDELLEKVVAYMPFPGLFRCRAVNKRLKEFVFSDKFQEARASVPSWDALSPKSNYLLVFAIIMKHKMCTAFDPAAKRWLCMPPMRGLDPRAKDCIAGDGGLLCFRDVNARGIVTLFVYNPVTATCRELPSMQIGNCMFQHTWLCTHMIANTFTSSYKLLVLTKSATTRIAAKLSIYDSLTQKWKTDTSLPPIQRKYKLRFFPQVGTHCDNFFYFAATEGIGRGNVVGLVVYDVYEGVFRSKLLYRCEPRAQGSSIEVQIANCNGAMHMVVREDDDKGTKGISLCRLYPSSEYKVEEAVLFESFFTKWASVFPTFRCVSVHGDLGLLLYNHSLSVLTDDFSEEFQLPPCPLRGLQHFIPSTILYPPESFRSCQSNQSVVSNAHFQPNAAARV</sequence>
<dbReference type="CDD" id="cd09917">
    <property type="entry name" value="F-box_SF"/>
    <property type="match status" value="1"/>
</dbReference>
<dbReference type="SUPFAM" id="SSF117281">
    <property type="entry name" value="Kelch motif"/>
    <property type="match status" value="1"/>
</dbReference>
<evidence type="ECO:0000313" key="3">
    <source>
        <dbReference type="EnsemblPlants" id="PAC:32949305.CDS.1"/>
    </source>
</evidence>
<dbReference type="Pfam" id="PF00646">
    <property type="entry name" value="F-box"/>
    <property type="match status" value="1"/>
</dbReference>
<dbReference type="GO" id="GO:0004842">
    <property type="term" value="F:ubiquitin-protein transferase activity"/>
    <property type="evidence" value="ECO:0000318"/>
    <property type="project" value="GO_Central"/>
</dbReference>
<dbReference type="Gene3D" id="2.120.10.80">
    <property type="entry name" value="Kelch-type beta propeller"/>
    <property type="match status" value="1"/>
</dbReference>
<dbReference type="EnsemblPlants" id="Pp3c23_11450V3.3">
    <property type="protein sequence ID" value="PAC:32949307.CDS.1"/>
    <property type="gene ID" value="Pp3c23_11450"/>
</dbReference>
<dbReference type="InterPro" id="IPR036047">
    <property type="entry name" value="F-box-like_dom_sf"/>
</dbReference>
<dbReference type="Gramene" id="Pp3c23_11450V3.1">
    <property type="protein sequence ID" value="PAC:32949305.CDS.1"/>
    <property type="gene ID" value="Pp3c23_11450"/>
</dbReference>
<dbReference type="Gramene" id="Pp3c23_11450V3.3">
    <property type="protein sequence ID" value="PAC:32949307.CDS.1"/>
    <property type="gene ID" value="Pp3c23_11450"/>
</dbReference>
<reference evidence="2 4" key="2">
    <citation type="journal article" date="2018" name="Plant J.">
        <title>The Physcomitrella patens chromosome-scale assembly reveals moss genome structure and evolution.</title>
        <authorList>
            <person name="Lang D."/>
            <person name="Ullrich K.K."/>
            <person name="Murat F."/>
            <person name="Fuchs J."/>
            <person name="Jenkins J."/>
            <person name="Haas F.B."/>
            <person name="Piednoel M."/>
            <person name="Gundlach H."/>
            <person name="Van Bel M."/>
            <person name="Meyberg R."/>
            <person name="Vives C."/>
            <person name="Morata J."/>
            <person name="Symeonidi A."/>
            <person name="Hiss M."/>
            <person name="Muchero W."/>
            <person name="Kamisugi Y."/>
            <person name="Saleh O."/>
            <person name="Blanc G."/>
            <person name="Decker E.L."/>
            <person name="van Gessel N."/>
            <person name="Grimwood J."/>
            <person name="Hayes R.D."/>
            <person name="Graham S.W."/>
            <person name="Gunter L.E."/>
            <person name="McDaniel S.F."/>
            <person name="Hoernstein S.N.W."/>
            <person name="Larsson A."/>
            <person name="Li F.W."/>
            <person name="Perroud P.F."/>
            <person name="Phillips J."/>
            <person name="Ranjan P."/>
            <person name="Rokshar D.S."/>
            <person name="Rothfels C.J."/>
            <person name="Schneider L."/>
            <person name="Shu S."/>
            <person name="Stevenson D.W."/>
            <person name="Thummler F."/>
            <person name="Tillich M."/>
            <person name="Villarreal Aguilar J.C."/>
            <person name="Widiez T."/>
            <person name="Wong G.K."/>
            <person name="Wymore A."/>
            <person name="Zhang Y."/>
            <person name="Zimmer A.D."/>
            <person name="Quatrano R.S."/>
            <person name="Mayer K.F.X."/>
            <person name="Goodstein D."/>
            <person name="Casacuberta J.M."/>
            <person name="Vandepoele K."/>
            <person name="Reski R."/>
            <person name="Cuming A.C."/>
            <person name="Tuskan G.A."/>
            <person name="Maumus F."/>
            <person name="Salse J."/>
            <person name="Schmutz J."/>
            <person name="Rensing S.A."/>
        </authorList>
    </citation>
    <scope>NUCLEOTIDE SEQUENCE [LARGE SCALE GENOMIC DNA]</scope>
    <source>
        <strain evidence="3 4">cv. Gransden 2004</strain>
    </source>
</reference>
<dbReference type="InterPro" id="IPR050796">
    <property type="entry name" value="SCF_F-box_component"/>
</dbReference>
<dbReference type="EnsemblPlants" id="Pp3c23_11450V3.2">
    <property type="protein sequence ID" value="PAC:32949306.CDS.1"/>
    <property type="gene ID" value="Pp3c23_11450"/>
</dbReference>
<dbReference type="OrthoDB" id="2095648at2759"/>
<dbReference type="PROSITE" id="PS50181">
    <property type="entry name" value="FBOX"/>
    <property type="match status" value="1"/>
</dbReference>
<reference evidence="2 4" key="1">
    <citation type="journal article" date="2008" name="Science">
        <title>The Physcomitrella genome reveals evolutionary insights into the conquest of land by plants.</title>
        <authorList>
            <person name="Rensing S."/>
            <person name="Lang D."/>
            <person name="Zimmer A."/>
            <person name="Terry A."/>
            <person name="Salamov A."/>
            <person name="Shapiro H."/>
            <person name="Nishiyama T."/>
            <person name="Perroud P.-F."/>
            <person name="Lindquist E."/>
            <person name="Kamisugi Y."/>
            <person name="Tanahashi T."/>
            <person name="Sakakibara K."/>
            <person name="Fujita T."/>
            <person name="Oishi K."/>
            <person name="Shin-I T."/>
            <person name="Kuroki Y."/>
            <person name="Toyoda A."/>
            <person name="Suzuki Y."/>
            <person name="Hashimoto A."/>
            <person name="Yamaguchi K."/>
            <person name="Sugano A."/>
            <person name="Kohara Y."/>
            <person name="Fujiyama A."/>
            <person name="Anterola A."/>
            <person name="Aoki S."/>
            <person name="Ashton N."/>
            <person name="Barbazuk W.B."/>
            <person name="Barker E."/>
            <person name="Bennetzen J."/>
            <person name="Bezanilla M."/>
            <person name="Blankenship R."/>
            <person name="Cho S.H."/>
            <person name="Dutcher S."/>
            <person name="Estelle M."/>
            <person name="Fawcett J.A."/>
            <person name="Gundlach H."/>
            <person name="Hanada K."/>
            <person name="Heyl A."/>
            <person name="Hicks K.A."/>
            <person name="Hugh J."/>
            <person name="Lohr M."/>
            <person name="Mayer K."/>
            <person name="Melkozernov A."/>
            <person name="Murata T."/>
            <person name="Nelson D."/>
            <person name="Pils B."/>
            <person name="Prigge M."/>
            <person name="Reiss B."/>
            <person name="Renner T."/>
            <person name="Rombauts S."/>
            <person name="Rushton P."/>
            <person name="Sanderfoot A."/>
            <person name="Schween G."/>
            <person name="Shiu S.-H."/>
            <person name="Stueber K."/>
            <person name="Theodoulou F.L."/>
            <person name="Tu H."/>
            <person name="Van de Peer Y."/>
            <person name="Verrier P.J."/>
            <person name="Waters E."/>
            <person name="Wood A."/>
            <person name="Yang L."/>
            <person name="Cove D."/>
            <person name="Cuming A."/>
            <person name="Hasebe M."/>
            <person name="Lucas S."/>
            <person name="Mishler D.B."/>
            <person name="Reski R."/>
            <person name="Grigoriev I."/>
            <person name="Quatrano R.S."/>
            <person name="Boore J.L."/>
        </authorList>
    </citation>
    <scope>NUCLEOTIDE SEQUENCE [LARGE SCALE GENOMIC DNA]</scope>
    <source>
        <strain evidence="3 4">cv. Gransden 2004</strain>
    </source>
</reference>